<keyword evidence="3" id="KW-1185">Reference proteome</keyword>
<evidence type="ECO:0000313" key="2">
    <source>
        <dbReference type="EMBL" id="KZV93320.1"/>
    </source>
</evidence>
<dbReference type="OrthoDB" id="2798764at2759"/>
<organism evidence="2 3">
    <name type="scientific">Exidia glandulosa HHB12029</name>
    <dbReference type="NCBI Taxonomy" id="1314781"/>
    <lineage>
        <taxon>Eukaryota</taxon>
        <taxon>Fungi</taxon>
        <taxon>Dikarya</taxon>
        <taxon>Basidiomycota</taxon>
        <taxon>Agaricomycotina</taxon>
        <taxon>Agaricomycetes</taxon>
        <taxon>Auriculariales</taxon>
        <taxon>Exidiaceae</taxon>
        <taxon>Exidia</taxon>
    </lineage>
</organism>
<dbReference type="EMBL" id="KV425992">
    <property type="protein sequence ID" value="KZV93320.1"/>
    <property type="molecule type" value="Genomic_DNA"/>
</dbReference>
<accession>A0A165IF84</accession>
<protein>
    <submittedName>
        <fullName evidence="2">Uncharacterized protein</fullName>
    </submittedName>
</protein>
<name>A0A165IF84_EXIGL</name>
<proteinExistence type="predicted"/>
<sequence length="72" mass="7746">MSSPIAYPPMARAPVIDHTPVVQSQPRPAPRMSVKRAPEDEKKDGALRLRGGCLPCPDGSCCFIIPCPCCII</sequence>
<feature type="region of interest" description="Disordered" evidence="1">
    <location>
        <begin position="1"/>
        <end position="42"/>
    </location>
</feature>
<evidence type="ECO:0000313" key="3">
    <source>
        <dbReference type="Proteomes" id="UP000077266"/>
    </source>
</evidence>
<dbReference type="Proteomes" id="UP000077266">
    <property type="component" value="Unassembled WGS sequence"/>
</dbReference>
<reference evidence="2 3" key="1">
    <citation type="journal article" date="2016" name="Mol. Biol. Evol.">
        <title>Comparative Genomics of Early-Diverging Mushroom-Forming Fungi Provides Insights into the Origins of Lignocellulose Decay Capabilities.</title>
        <authorList>
            <person name="Nagy L.G."/>
            <person name="Riley R."/>
            <person name="Tritt A."/>
            <person name="Adam C."/>
            <person name="Daum C."/>
            <person name="Floudas D."/>
            <person name="Sun H."/>
            <person name="Yadav J.S."/>
            <person name="Pangilinan J."/>
            <person name="Larsson K.H."/>
            <person name="Matsuura K."/>
            <person name="Barry K."/>
            <person name="Labutti K."/>
            <person name="Kuo R."/>
            <person name="Ohm R.A."/>
            <person name="Bhattacharya S.S."/>
            <person name="Shirouzu T."/>
            <person name="Yoshinaga Y."/>
            <person name="Martin F.M."/>
            <person name="Grigoriev I.V."/>
            <person name="Hibbett D.S."/>
        </authorList>
    </citation>
    <scope>NUCLEOTIDE SEQUENCE [LARGE SCALE GENOMIC DNA]</scope>
    <source>
        <strain evidence="2 3">HHB12029</strain>
    </source>
</reference>
<gene>
    <name evidence="2" type="ORF">EXIGLDRAFT_768215</name>
</gene>
<dbReference type="InParanoid" id="A0A165IF84"/>
<evidence type="ECO:0000256" key="1">
    <source>
        <dbReference type="SAM" id="MobiDB-lite"/>
    </source>
</evidence>
<dbReference type="AlphaFoldDB" id="A0A165IF84"/>